<dbReference type="EMBL" id="CBTN010000042">
    <property type="protein sequence ID" value="CDH56962.1"/>
    <property type="molecule type" value="Genomic_DNA"/>
</dbReference>
<dbReference type="GO" id="GO:0032786">
    <property type="term" value="P:positive regulation of DNA-templated transcription, elongation"/>
    <property type="evidence" value="ECO:0007669"/>
    <property type="project" value="InterPro"/>
</dbReference>
<feature type="domain" description="CID" evidence="2">
    <location>
        <begin position="5"/>
        <end position="140"/>
    </location>
</feature>
<dbReference type="Gene3D" id="1.25.40.90">
    <property type="match status" value="1"/>
</dbReference>
<evidence type="ECO:0000313" key="3">
    <source>
        <dbReference type="EMBL" id="CDH56962.1"/>
    </source>
</evidence>
<feature type="compositionally biased region" description="Basic and acidic residues" evidence="1">
    <location>
        <begin position="132"/>
        <end position="141"/>
    </location>
</feature>
<evidence type="ECO:0000256" key="1">
    <source>
        <dbReference type="SAM" id="MobiDB-lite"/>
    </source>
</evidence>
<dbReference type="VEuPathDB" id="FungiDB:LCOR_07960.1"/>
<feature type="compositionally biased region" description="Low complexity" evidence="1">
    <location>
        <begin position="239"/>
        <end position="313"/>
    </location>
</feature>
<dbReference type="InterPro" id="IPR008942">
    <property type="entry name" value="ENTH_VHS"/>
</dbReference>
<feature type="region of interest" description="Disordered" evidence="1">
    <location>
        <begin position="129"/>
        <end position="161"/>
    </location>
</feature>
<dbReference type="InterPro" id="IPR006569">
    <property type="entry name" value="CID_dom"/>
</dbReference>
<dbReference type="InterPro" id="IPR024638">
    <property type="entry name" value="Ctk3_N"/>
</dbReference>
<dbReference type="GO" id="GO:0045943">
    <property type="term" value="P:positive regulation of transcription by RNA polymerase I"/>
    <property type="evidence" value="ECO:0007669"/>
    <property type="project" value="TreeGrafter"/>
</dbReference>
<dbReference type="PANTHER" id="PTHR28291">
    <property type="entry name" value="CTD KINASE SUBUNIT GAMMA"/>
    <property type="match status" value="1"/>
</dbReference>
<feature type="region of interest" description="Disordered" evidence="1">
    <location>
        <begin position="232"/>
        <end position="324"/>
    </location>
</feature>
<evidence type="ECO:0000259" key="2">
    <source>
        <dbReference type="PROSITE" id="PS51391"/>
    </source>
</evidence>
<proteinExistence type="predicted"/>
<dbReference type="GO" id="GO:0070692">
    <property type="term" value="C:CTDK-1 complex"/>
    <property type="evidence" value="ECO:0007669"/>
    <property type="project" value="InterPro"/>
</dbReference>
<name>A0A068S541_9FUNG</name>
<dbReference type="OrthoDB" id="21266at2759"/>
<keyword evidence="3" id="KW-0418">Kinase</keyword>
<dbReference type="PROSITE" id="PS51391">
    <property type="entry name" value="CID"/>
    <property type="match status" value="1"/>
</dbReference>
<organism evidence="3 4">
    <name type="scientific">Lichtheimia corymbifera JMRC:FSU:9682</name>
    <dbReference type="NCBI Taxonomy" id="1263082"/>
    <lineage>
        <taxon>Eukaryota</taxon>
        <taxon>Fungi</taxon>
        <taxon>Fungi incertae sedis</taxon>
        <taxon>Mucoromycota</taxon>
        <taxon>Mucoromycotina</taxon>
        <taxon>Mucoromycetes</taxon>
        <taxon>Mucorales</taxon>
        <taxon>Lichtheimiaceae</taxon>
        <taxon>Lichtheimia</taxon>
    </lineage>
</organism>
<dbReference type="GO" id="GO:0016301">
    <property type="term" value="F:kinase activity"/>
    <property type="evidence" value="ECO:0007669"/>
    <property type="project" value="UniProtKB-KW"/>
</dbReference>
<dbReference type="InterPro" id="IPR042326">
    <property type="entry name" value="Ctk3"/>
</dbReference>
<gene>
    <name evidence="3" type="ORF">LCOR_07960.1</name>
</gene>
<evidence type="ECO:0000313" key="4">
    <source>
        <dbReference type="Proteomes" id="UP000027586"/>
    </source>
</evidence>
<dbReference type="PANTHER" id="PTHR28291:SF1">
    <property type="entry name" value="CTD KINASE SUBUNIT GAMMA"/>
    <property type="match status" value="1"/>
</dbReference>
<comment type="caution">
    <text evidence="3">The sequence shown here is derived from an EMBL/GenBank/DDBJ whole genome shotgun (WGS) entry which is preliminary data.</text>
</comment>
<dbReference type="Pfam" id="PF12350">
    <property type="entry name" value="CTK3_C"/>
    <property type="match status" value="1"/>
</dbReference>
<feature type="compositionally biased region" description="Basic and acidic residues" evidence="1">
    <location>
        <begin position="151"/>
        <end position="161"/>
    </location>
</feature>
<feature type="compositionally biased region" description="Pro residues" evidence="1">
    <location>
        <begin position="314"/>
        <end position="324"/>
    </location>
</feature>
<dbReference type="Proteomes" id="UP000027586">
    <property type="component" value="Unassembled WGS sequence"/>
</dbReference>
<keyword evidence="3" id="KW-0808">Transferase</keyword>
<sequence length="324" mass="36505">MGDSDPFECRLTFLSLLEKLNASQQSITKVANYAVRHRKVAEDLYRCLVDELEQASINARLNIVYVLDAIFALSHKARFTGYHDLTRKDLTRIIEAVVPNDSKGIVNVANTRKIINNWRRRGYFEPNELDEAEKPLREREASASSQTGGSKADEGGGFSKEDMLRRMEEDRERHKRFKEDLWIRPSDESLDAEFQQLWDNTEALVPENDYEVMMLQNMLRLPHYAWHMMLSQRPGSATQQPQQPQQHTNGSTIDTTTITDDNIPTQEPNNESNNSNATATSPITTTTSTPAHTENTSTNAPSAPSPSSSSSPPQQQPPPPQPPS</sequence>
<accession>A0A068S541</accession>
<dbReference type="STRING" id="1263082.A0A068S541"/>
<keyword evidence="4" id="KW-1185">Reference proteome</keyword>
<dbReference type="InterPro" id="IPR024637">
    <property type="entry name" value="Ctk3_C"/>
</dbReference>
<dbReference type="Pfam" id="PF12243">
    <property type="entry name" value="CTK3"/>
    <property type="match status" value="1"/>
</dbReference>
<protein>
    <submittedName>
        <fullName evidence="3">Ctd kinase subunit gamma protein</fullName>
    </submittedName>
</protein>
<dbReference type="AlphaFoldDB" id="A0A068S541"/>
<reference evidence="3" key="1">
    <citation type="submission" date="2013-08" db="EMBL/GenBank/DDBJ databases">
        <title>Gene expansion shapes genome architecture in the human pathogen Lichtheimia corymbifera: an evolutionary genomics analysis in the ancient terrestrial Mucorales (Mucoromycotina).</title>
        <authorList>
            <person name="Schwartze V.U."/>
            <person name="Winter S."/>
            <person name="Shelest E."/>
            <person name="Marcet-Houben M."/>
            <person name="Horn F."/>
            <person name="Wehner S."/>
            <person name="Hoffmann K."/>
            <person name="Riege K."/>
            <person name="Sammeth M."/>
            <person name="Nowrousian M."/>
            <person name="Valiante V."/>
            <person name="Linde J."/>
            <person name="Jacobsen I.D."/>
            <person name="Marz M."/>
            <person name="Brakhage A.A."/>
            <person name="Gabaldon T."/>
            <person name="Bocker S."/>
            <person name="Voigt K."/>
        </authorList>
    </citation>
    <scope>NUCLEOTIDE SEQUENCE [LARGE SCALE GENOMIC DNA]</scope>
    <source>
        <strain evidence="3">FSU 9682</strain>
    </source>
</reference>